<comment type="caution">
    <text evidence="3">The sequence shown here is derived from an EMBL/GenBank/DDBJ whole genome shotgun (WGS) entry which is preliminary data.</text>
</comment>
<protein>
    <recommendedName>
        <fullName evidence="2">PSP1 C-terminal domain-containing protein</fullName>
    </recommendedName>
</protein>
<feature type="domain" description="PSP1 C-terminal" evidence="2">
    <location>
        <begin position="320"/>
        <end position="405"/>
    </location>
</feature>
<dbReference type="PROSITE" id="PS51411">
    <property type="entry name" value="PSP1_C"/>
    <property type="match status" value="1"/>
</dbReference>
<dbReference type="Pfam" id="PF04468">
    <property type="entry name" value="PSP1"/>
    <property type="match status" value="1"/>
</dbReference>
<dbReference type="Proteomes" id="UP000306954">
    <property type="component" value="Unassembled WGS sequence"/>
</dbReference>
<feature type="region of interest" description="Disordered" evidence="1">
    <location>
        <begin position="37"/>
        <end position="109"/>
    </location>
</feature>
<dbReference type="AlphaFoldDB" id="A0A4T0H0G8"/>
<reference evidence="3 4" key="1">
    <citation type="submission" date="2019-03" db="EMBL/GenBank/DDBJ databases">
        <title>Sequencing 23 genomes of Wallemia ichthyophaga.</title>
        <authorList>
            <person name="Gostincar C."/>
        </authorList>
    </citation>
    <scope>NUCLEOTIDE SEQUENCE [LARGE SCALE GENOMIC DNA]</scope>
    <source>
        <strain evidence="3 4">EXF-8621</strain>
    </source>
</reference>
<dbReference type="NCBIfam" id="NF041131">
    <property type="entry name" value="RicT_YaaT_fam"/>
    <property type="match status" value="1"/>
</dbReference>
<sequence>MIDSPTQPSQDSYRRPTLANTTELDFFNLNLNDEPINKHRSSYVAPGPGPGPGQVAAPDPHSSSPTITHKSSSDNFNLNNERRGSRFDFASQSSPLSSQFPPSLQPLDNSALGLELNQRNPFNQILPKLSPIQNHPPAHFFNLPPLPLSSPTQPRFFPFDVQSQSQSQTQQPQSSLNDLGKGTPTSSIPPLTTLFIVEFKAARSDLFYSLDTSLSSNIHFGDLVIVEADRGKDLGKVTNDSLTIEDLNQFQFSQSGQSVHPIHSDFSMPTSRPSISVSPLDDAPSPTSSVHQLPAASATHNNHNPAFEALKTVSKDLQPKKIFAKASTSDTQLLITKRQDESKALQICISKVKQRNLPMEVIDAEYQWDRRKLTFYFISEQRIDFRELVRELFRGFKTRIWMSNISATASVQLVQSLQAQAQAQAQAHFPQQMPPMINIHDPPSPLTSLNDLPKQ</sequence>
<dbReference type="InterPro" id="IPR007557">
    <property type="entry name" value="PSP1_C"/>
</dbReference>
<dbReference type="OMA" id="NDEPINK"/>
<evidence type="ECO:0000313" key="4">
    <source>
        <dbReference type="Proteomes" id="UP000306954"/>
    </source>
</evidence>
<evidence type="ECO:0000259" key="2">
    <source>
        <dbReference type="PROSITE" id="PS51411"/>
    </source>
</evidence>
<proteinExistence type="predicted"/>
<feature type="compositionally biased region" description="Low complexity" evidence="1">
    <location>
        <begin position="60"/>
        <end position="70"/>
    </location>
</feature>
<dbReference type="GO" id="GO:0005737">
    <property type="term" value="C:cytoplasm"/>
    <property type="evidence" value="ECO:0007669"/>
    <property type="project" value="TreeGrafter"/>
</dbReference>
<organism evidence="3 4">
    <name type="scientific">Wallemia ichthyophaga</name>
    <dbReference type="NCBI Taxonomy" id="245174"/>
    <lineage>
        <taxon>Eukaryota</taxon>
        <taxon>Fungi</taxon>
        <taxon>Dikarya</taxon>
        <taxon>Basidiomycota</taxon>
        <taxon>Wallemiomycotina</taxon>
        <taxon>Wallemiomycetes</taxon>
        <taxon>Wallemiales</taxon>
        <taxon>Wallemiaceae</taxon>
        <taxon>Wallemia</taxon>
    </lineage>
</organism>
<dbReference type="PANTHER" id="PTHR43830">
    <property type="entry name" value="PROTEIN PSP1"/>
    <property type="match status" value="1"/>
</dbReference>
<gene>
    <name evidence="3" type="ORF">E3P90_04098</name>
</gene>
<feature type="compositionally biased region" description="Polar residues" evidence="1">
    <location>
        <begin position="267"/>
        <end position="277"/>
    </location>
</feature>
<feature type="compositionally biased region" description="Low complexity" evidence="1">
    <location>
        <begin position="162"/>
        <end position="175"/>
    </location>
</feature>
<evidence type="ECO:0000256" key="1">
    <source>
        <dbReference type="SAM" id="MobiDB-lite"/>
    </source>
</evidence>
<feature type="compositionally biased region" description="Low complexity" evidence="1">
    <location>
        <begin position="91"/>
        <end position="107"/>
    </location>
</feature>
<feature type="region of interest" description="Disordered" evidence="1">
    <location>
        <begin position="258"/>
        <end position="298"/>
    </location>
</feature>
<feature type="region of interest" description="Disordered" evidence="1">
    <location>
        <begin position="152"/>
        <end position="185"/>
    </location>
</feature>
<dbReference type="EMBL" id="SPOF01000101">
    <property type="protein sequence ID" value="TIB07361.1"/>
    <property type="molecule type" value="Genomic_DNA"/>
</dbReference>
<dbReference type="PANTHER" id="PTHR43830:SF3">
    <property type="entry name" value="PROTEIN PSP1"/>
    <property type="match status" value="1"/>
</dbReference>
<evidence type="ECO:0000313" key="3">
    <source>
        <dbReference type="EMBL" id="TIB07361.1"/>
    </source>
</evidence>
<dbReference type="InterPro" id="IPR047767">
    <property type="entry name" value="PSP1-like"/>
</dbReference>
<name>A0A4T0H0G8_WALIC</name>
<accession>A0A4T0H0G8</accession>